<dbReference type="InterPro" id="IPR058240">
    <property type="entry name" value="rSAM_sf"/>
</dbReference>
<proteinExistence type="predicted"/>
<dbReference type="Proteomes" id="UP000777784">
    <property type="component" value="Unassembled WGS sequence"/>
</dbReference>
<evidence type="ECO:0000256" key="6">
    <source>
        <dbReference type="ARBA" id="ARBA00023014"/>
    </source>
</evidence>
<dbReference type="Gene3D" id="3.80.30.20">
    <property type="entry name" value="tm_1862 like domain"/>
    <property type="match status" value="1"/>
</dbReference>
<dbReference type="GO" id="GO:0046872">
    <property type="term" value="F:metal ion binding"/>
    <property type="evidence" value="ECO:0007669"/>
    <property type="project" value="UniProtKB-KW"/>
</dbReference>
<dbReference type="SFLD" id="SFLDG01091">
    <property type="entry name" value="uncharacterized_CHP01210-like"/>
    <property type="match status" value="1"/>
</dbReference>
<dbReference type="SFLD" id="SFLDG01086">
    <property type="entry name" value="elongater_protein-like"/>
    <property type="match status" value="1"/>
</dbReference>
<evidence type="ECO:0000256" key="2">
    <source>
        <dbReference type="ARBA" id="ARBA00022485"/>
    </source>
</evidence>
<dbReference type="AlphaFoldDB" id="A0A948S0N4"/>
<evidence type="ECO:0000259" key="7">
    <source>
        <dbReference type="PROSITE" id="PS51918"/>
    </source>
</evidence>
<feature type="domain" description="Radical SAM core" evidence="7">
    <location>
        <begin position="18"/>
        <end position="265"/>
    </location>
</feature>
<dbReference type="GO" id="GO:0003824">
    <property type="term" value="F:catalytic activity"/>
    <property type="evidence" value="ECO:0007669"/>
    <property type="project" value="InterPro"/>
</dbReference>
<dbReference type="InterPro" id="IPR007197">
    <property type="entry name" value="rSAM"/>
</dbReference>
<dbReference type="PANTHER" id="PTHR11135">
    <property type="entry name" value="HISTONE ACETYLTRANSFERASE-RELATED"/>
    <property type="match status" value="1"/>
</dbReference>
<dbReference type="SUPFAM" id="SSF102114">
    <property type="entry name" value="Radical SAM enzymes"/>
    <property type="match status" value="1"/>
</dbReference>
<dbReference type="InterPro" id="IPR039661">
    <property type="entry name" value="ELP3"/>
</dbReference>
<keyword evidence="6" id="KW-0411">Iron-sulfur</keyword>
<evidence type="ECO:0000256" key="4">
    <source>
        <dbReference type="ARBA" id="ARBA00022723"/>
    </source>
</evidence>
<comment type="cofactor">
    <cofactor evidence="1">
        <name>[4Fe-4S] cluster</name>
        <dbReference type="ChEBI" id="CHEBI:49883"/>
    </cofactor>
</comment>
<dbReference type="Pfam" id="PF16199">
    <property type="entry name" value="Radical_SAM_C"/>
    <property type="match status" value="1"/>
</dbReference>
<dbReference type="PANTHER" id="PTHR11135:SF1">
    <property type="entry name" value="PROTEIN YHCC"/>
    <property type="match status" value="1"/>
</dbReference>
<sequence length="324" mass="36508">MIKVLPRYRKLNTFLRSLFGERVYRVSLRGDFTCPNRDGRLGSGGCLFCNQESTEPLGFVPGQPLSQQLKQGAEYLGRRYGAKKFIAFFENYTTTYKDVGTLERLYCEALSYPGIVGLAVSTRPDCLPDEVLNLLKRISRETFLWVELGIQSANESSLEMMNRCHTVECSERAIQALHEGNIAVSAHVILDLPGESMQEVSKTAAFLADTGVQGIKIHNLHVIKNTRLAEMYNNGDYTPMELTDYVELVIRFLEKIPPHVIIQRLSGEAPRRLTVAPEWSVNKLAVLNAIEDRFEQTDSWQGKGLGISREELMRPINLPGRPAD</sequence>
<dbReference type="SFLD" id="SFLDS00029">
    <property type="entry name" value="Radical_SAM"/>
    <property type="match status" value="1"/>
</dbReference>
<keyword evidence="3" id="KW-0949">S-adenosyl-L-methionine</keyword>
<dbReference type="InterPro" id="IPR032432">
    <property type="entry name" value="Radical_SAM_C"/>
</dbReference>
<name>A0A948S0N4_UNCEI</name>
<dbReference type="Pfam" id="PF04055">
    <property type="entry name" value="Radical_SAM"/>
    <property type="match status" value="1"/>
</dbReference>
<dbReference type="InterPro" id="IPR023404">
    <property type="entry name" value="rSAM_horseshoe"/>
</dbReference>
<evidence type="ECO:0000256" key="1">
    <source>
        <dbReference type="ARBA" id="ARBA00001966"/>
    </source>
</evidence>
<dbReference type="InterPro" id="IPR006638">
    <property type="entry name" value="Elp3/MiaA/NifB-like_rSAM"/>
</dbReference>
<dbReference type="InterPro" id="IPR005911">
    <property type="entry name" value="YhcC-like"/>
</dbReference>
<keyword evidence="5" id="KW-0408">Iron</keyword>
<dbReference type="NCBIfam" id="TIGR01212">
    <property type="entry name" value="TIGR01212 family radical SAM protein"/>
    <property type="match status" value="1"/>
</dbReference>
<reference evidence="8" key="1">
    <citation type="submission" date="2021-05" db="EMBL/GenBank/DDBJ databases">
        <title>Energy efficiency and biological interactions define the core microbiome of deep oligotrophic groundwater.</title>
        <authorList>
            <person name="Mehrshad M."/>
            <person name="Lopez-Fernandez M."/>
            <person name="Bell E."/>
            <person name="Bernier-Latmani R."/>
            <person name="Bertilsson S."/>
            <person name="Dopson M."/>
        </authorList>
    </citation>
    <scope>NUCLEOTIDE SEQUENCE</scope>
    <source>
        <strain evidence="8">Modern_marine.mb.64</strain>
    </source>
</reference>
<keyword evidence="4" id="KW-0479">Metal-binding</keyword>
<gene>
    <name evidence="8" type="ORF">KJ970_17335</name>
</gene>
<protein>
    <submittedName>
        <fullName evidence="8">TIGR01212 family radical SAM protein</fullName>
    </submittedName>
</protein>
<dbReference type="PROSITE" id="PS51918">
    <property type="entry name" value="RADICAL_SAM"/>
    <property type="match status" value="1"/>
</dbReference>
<dbReference type="GO" id="GO:0051539">
    <property type="term" value="F:4 iron, 4 sulfur cluster binding"/>
    <property type="evidence" value="ECO:0007669"/>
    <property type="project" value="UniProtKB-KW"/>
</dbReference>
<dbReference type="EMBL" id="JAHJDP010000099">
    <property type="protein sequence ID" value="MBU2692682.1"/>
    <property type="molecule type" value="Genomic_DNA"/>
</dbReference>
<dbReference type="SMART" id="SM00729">
    <property type="entry name" value="Elp3"/>
    <property type="match status" value="1"/>
</dbReference>
<keyword evidence="2" id="KW-0004">4Fe-4S</keyword>
<organism evidence="8 9">
    <name type="scientific">Eiseniibacteriota bacterium</name>
    <dbReference type="NCBI Taxonomy" id="2212470"/>
    <lineage>
        <taxon>Bacteria</taxon>
        <taxon>Candidatus Eiseniibacteriota</taxon>
    </lineage>
</organism>
<accession>A0A948S0N4</accession>
<comment type="caution">
    <text evidence="8">The sequence shown here is derived from an EMBL/GenBank/DDBJ whole genome shotgun (WGS) entry which is preliminary data.</text>
</comment>
<evidence type="ECO:0000256" key="3">
    <source>
        <dbReference type="ARBA" id="ARBA00022691"/>
    </source>
</evidence>
<evidence type="ECO:0000256" key="5">
    <source>
        <dbReference type="ARBA" id="ARBA00023004"/>
    </source>
</evidence>
<evidence type="ECO:0000313" key="9">
    <source>
        <dbReference type="Proteomes" id="UP000777784"/>
    </source>
</evidence>
<evidence type="ECO:0000313" key="8">
    <source>
        <dbReference type="EMBL" id="MBU2692682.1"/>
    </source>
</evidence>